<sequence>MDKQKKVVWTILGITVSLMHIIPFYILMTTSFKNSSDFSSKWLFPDYLDFSNFSNAWTQAQMGTALFNNVVITVISVTALIVLGSLAAYPLARVASRLNKVMYISFVAVMIVPPLTILVPLYKFIVDIGGLNTIWAVVLVHVSFWLPLTIFLYTGFIRSTIPKELDEAAMIDGASRLQIFFRVVFPLLKPVTASVIIITGMFVWNDYQFSVFFLQDKDAHTITVALSQFFSQYSNDVGLVAAGSLLGMLPMVIVFLFLQKYFIAGLSSGSVKG</sequence>
<comment type="similarity">
    <text evidence="7">Belongs to the binding-protein-dependent transport system permease family.</text>
</comment>
<feature type="transmembrane region" description="Helical" evidence="7">
    <location>
        <begin position="7"/>
        <end position="28"/>
    </location>
</feature>
<dbReference type="EMBL" id="JADZSC010000002">
    <property type="protein sequence ID" value="MBH0230659.1"/>
    <property type="molecule type" value="Genomic_DNA"/>
</dbReference>
<evidence type="ECO:0000256" key="7">
    <source>
        <dbReference type="RuleBase" id="RU363032"/>
    </source>
</evidence>
<dbReference type="InterPro" id="IPR035906">
    <property type="entry name" value="MetI-like_sf"/>
</dbReference>
<feature type="transmembrane region" description="Helical" evidence="7">
    <location>
        <begin position="237"/>
        <end position="258"/>
    </location>
</feature>
<protein>
    <submittedName>
        <fullName evidence="9">Carbohydrate ABC transporter permease</fullName>
    </submittedName>
</protein>
<dbReference type="AlphaFoldDB" id="A0A931HW85"/>
<feature type="transmembrane region" description="Helical" evidence="7">
    <location>
        <begin position="66"/>
        <end position="89"/>
    </location>
</feature>
<dbReference type="PANTHER" id="PTHR43744">
    <property type="entry name" value="ABC TRANSPORTER PERMEASE PROTEIN MG189-RELATED-RELATED"/>
    <property type="match status" value="1"/>
</dbReference>
<keyword evidence="2 7" id="KW-0813">Transport</keyword>
<keyword evidence="3" id="KW-1003">Cell membrane</keyword>
<dbReference type="GO" id="GO:0005886">
    <property type="term" value="C:plasma membrane"/>
    <property type="evidence" value="ECO:0007669"/>
    <property type="project" value="UniProtKB-SubCell"/>
</dbReference>
<feature type="transmembrane region" description="Helical" evidence="7">
    <location>
        <begin position="179"/>
        <end position="204"/>
    </location>
</feature>
<accession>A0A931HW85</accession>
<dbReference type="Gene3D" id="1.10.3720.10">
    <property type="entry name" value="MetI-like"/>
    <property type="match status" value="1"/>
</dbReference>
<reference evidence="9 10" key="1">
    <citation type="journal article" date="2005" name="Int. J. Syst. Evol. Microbiol.">
        <title>Halobacillus yeomjeoni sp. nov., isolated from a marine solar saltern in Korea.</title>
        <authorList>
            <person name="Yoon J.H."/>
            <person name="Kang S.J."/>
            <person name="Lee C.H."/>
            <person name="Oh H.W."/>
            <person name="Oh T.K."/>
        </authorList>
    </citation>
    <scope>NUCLEOTIDE SEQUENCE [LARGE SCALE GENOMIC DNA]</scope>
    <source>
        <strain evidence="9 10">KCTC 3957</strain>
    </source>
</reference>
<gene>
    <name evidence="9" type="ORF">H0267_10575</name>
</gene>
<dbReference type="CDD" id="cd06261">
    <property type="entry name" value="TM_PBP2"/>
    <property type="match status" value="1"/>
</dbReference>
<keyword evidence="10" id="KW-1185">Reference proteome</keyword>
<keyword evidence="4 7" id="KW-0812">Transmembrane</keyword>
<evidence type="ECO:0000313" key="9">
    <source>
        <dbReference type="EMBL" id="MBH0230659.1"/>
    </source>
</evidence>
<feature type="transmembrane region" description="Helical" evidence="7">
    <location>
        <begin position="134"/>
        <end position="158"/>
    </location>
</feature>
<organism evidence="9 10">
    <name type="scientific">Halobacillus yeomjeoni</name>
    <dbReference type="NCBI Taxonomy" id="311194"/>
    <lineage>
        <taxon>Bacteria</taxon>
        <taxon>Bacillati</taxon>
        <taxon>Bacillota</taxon>
        <taxon>Bacilli</taxon>
        <taxon>Bacillales</taxon>
        <taxon>Bacillaceae</taxon>
        <taxon>Halobacillus</taxon>
    </lineage>
</organism>
<keyword evidence="6 7" id="KW-0472">Membrane</keyword>
<proteinExistence type="inferred from homology"/>
<feature type="transmembrane region" description="Helical" evidence="7">
    <location>
        <begin position="101"/>
        <end position="122"/>
    </location>
</feature>
<keyword evidence="5 7" id="KW-1133">Transmembrane helix</keyword>
<evidence type="ECO:0000256" key="2">
    <source>
        <dbReference type="ARBA" id="ARBA00022448"/>
    </source>
</evidence>
<dbReference type="SUPFAM" id="SSF161098">
    <property type="entry name" value="MetI-like"/>
    <property type="match status" value="1"/>
</dbReference>
<evidence type="ECO:0000256" key="1">
    <source>
        <dbReference type="ARBA" id="ARBA00004651"/>
    </source>
</evidence>
<dbReference type="GO" id="GO:0055085">
    <property type="term" value="P:transmembrane transport"/>
    <property type="evidence" value="ECO:0007669"/>
    <property type="project" value="InterPro"/>
</dbReference>
<dbReference type="PROSITE" id="PS50928">
    <property type="entry name" value="ABC_TM1"/>
    <property type="match status" value="1"/>
</dbReference>
<evidence type="ECO:0000256" key="5">
    <source>
        <dbReference type="ARBA" id="ARBA00022989"/>
    </source>
</evidence>
<comment type="subcellular location">
    <subcellularLocation>
        <location evidence="1 7">Cell membrane</location>
        <topology evidence="1 7">Multi-pass membrane protein</topology>
    </subcellularLocation>
</comment>
<evidence type="ECO:0000256" key="6">
    <source>
        <dbReference type="ARBA" id="ARBA00023136"/>
    </source>
</evidence>
<dbReference type="Proteomes" id="UP000614490">
    <property type="component" value="Unassembled WGS sequence"/>
</dbReference>
<dbReference type="InterPro" id="IPR000515">
    <property type="entry name" value="MetI-like"/>
</dbReference>
<name>A0A931HW85_9BACI</name>
<evidence type="ECO:0000313" key="10">
    <source>
        <dbReference type="Proteomes" id="UP000614490"/>
    </source>
</evidence>
<dbReference type="Pfam" id="PF00528">
    <property type="entry name" value="BPD_transp_1"/>
    <property type="match status" value="1"/>
</dbReference>
<evidence type="ECO:0000256" key="3">
    <source>
        <dbReference type="ARBA" id="ARBA00022475"/>
    </source>
</evidence>
<feature type="domain" description="ABC transmembrane type-1" evidence="8">
    <location>
        <begin position="66"/>
        <end position="258"/>
    </location>
</feature>
<dbReference type="RefSeq" id="WP_197317280.1">
    <property type="nucleotide sequence ID" value="NZ_JADZSC010000002.1"/>
</dbReference>
<evidence type="ECO:0000259" key="8">
    <source>
        <dbReference type="PROSITE" id="PS50928"/>
    </source>
</evidence>
<dbReference type="PANTHER" id="PTHR43744:SF3">
    <property type="entry name" value="LACTOSE TRANSPORT SYSTEM PERMEASE PROTEIN LACG"/>
    <property type="match status" value="1"/>
</dbReference>
<comment type="caution">
    <text evidence="9">The sequence shown here is derived from an EMBL/GenBank/DDBJ whole genome shotgun (WGS) entry which is preliminary data.</text>
</comment>
<evidence type="ECO:0000256" key="4">
    <source>
        <dbReference type="ARBA" id="ARBA00022692"/>
    </source>
</evidence>